<dbReference type="EMBL" id="CP071880">
    <property type="protein sequence ID" value="QTE49634.1"/>
    <property type="molecule type" value="Genomic_DNA"/>
</dbReference>
<dbReference type="Pfam" id="PF09357">
    <property type="entry name" value="RteC"/>
    <property type="match status" value="1"/>
</dbReference>
<keyword evidence="2" id="KW-1185">Reference proteome</keyword>
<evidence type="ECO:0000313" key="2">
    <source>
        <dbReference type="Proteomes" id="UP000663940"/>
    </source>
</evidence>
<dbReference type="InterPro" id="IPR018534">
    <property type="entry name" value="Tet_reg_excision_RteC"/>
</dbReference>
<protein>
    <submittedName>
        <fullName evidence="1">RteC domain-containing protein</fullName>
    </submittedName>
</protein>
<evidence type="ECO:0000313" key="1">
    <source>
        <dbReference type="EMBL" id="QTE49634.1"/>
    </source>
</evidence>
<gene>
    <name evidence="1" type="ORF">J3L21_29570</name>
</gene>
<accession>A0ABX7UB84</accession>
<name>A0ABX7UB84_9SPHI</name>
<organism evidence="1 2">
    <name type="scientific">Mucilaginibacter rubeus</name>
    <dbReference type="NCBI Taxonomy" id="2027860"/>
    <lineage>
        <taxon>Bacteria</taxon>
        <taxon>Pseudomonadati</taxon>
        <taxon>Bacteroidota</taxon>
        <taxon>Sphingobacteriia</taxon>
        <taxon>Sphingobacteriales</taxon>
        <taxon>Sphingobacteriaceae</taxon>
        <taxon>Mucilaginibacter</taxon>
    </lineage>
</organism>
<reference evidence="1 2" key="1">
    <citation type="submission" date="2021-03" db="EMBL/GenBank/DDBJ databases">
        <title>Mucilaginibacter strains isolated from gold and copper mining confer multi heavy-metal resistance.</title>
        <authorList>
            <person name="Li Y."/>
        </authorList>
    </citation>
    <scope>NUCLEOTIDE SEQUENCE [LARGE SCALE GENOMIC DNA]</scope>
    <source>
        <strain evidence="1 2">P2-4</strain>
    </source>
</reference>
<sequence>MVELLTQLFKLWENSHSLNLDNDCREKLIDDWSKLCWRIQIQMLLEPAEKAAYINAIAALSEQIYIVYRKNADADYLRKILSDLESLLEDRDQSTMFKVSHFKSVIAAEGRNIIFSMKYREINIDLINILQFAFNDINRNYPISKRTTDYLQAFSFWISRQRLLTADQLIEHLILINFNHPQLVEYIVKFYEIAEYPTTLEQLYAMQKSLMEKQRHFEYLNLLSSETLFSGSSTIINYLLDLVRVDLEFVRKQMKRHLVEGKMRDSLQLPPSSIINKKRLTKWPSDKSDLIELAYAMYIYMRKRGALITITMLVKWFEDAFGVNLSRYSHRFAEIKMRKSTRPSKFLDTMVNEFLDYIENSDAFQTDS</sequence>
<dbReference type="RefSeq" id="WP_167516321.1">
    <property type="nucleotide sequence ID" value="NZ_CP043451.1"/>
</dbReference>
<proteinExistence type="predicted"/>
<dbReference type="Proteomes" id="UP000663940">
    <property type="component" value="Chromosome"/>
</dbReference>